<gene>
    <name evidence="2" type="ORF">KCMC57_59210</name>
</gene>
<proteinExistence type="predicted"/>
<dbReference type="EMBL" id="AP035881">
    <property type="protein sequence ID" value="BFP49553.1"/>
    <property type="molecule type" value="Genomic_DNA"/>
</dbReference>
<dbReference type="PANTHER" id="PTHR34796">
    <property type="entry name" value="EXPRESSED PROTEIN"/>
    <property type="match status" value="1"/>
</dbReference>
<dbReference type="InterPro" id="IPR023203">
    <property type="entry name" value="TTHA0068_sf"/>
</dbReference>
<feature type="region of interest" description="Disordered" evidence="1">
    <location>
        <begin position="40"/>
        <end position="93"/>
    </location>
</feature>
<dbReference type="Gene3D" id="1.10.3450.10">
    <property type="entry name" value="TTHA0068-like"/>
    <property type="match status" value="1"/>
</dbReference>
<sequence>MAEVENDGGDAACWLERVCPECGRLSEGPAAGSCEQCGAVAAAPPRAVRRPGRDRDAAGRARNGRPRDGLGRPLPYGAQGAPRQPEGVQRSAERTLTEAQQLLDAGMPFHAHEVLEDRWKAAPGPERPLWRALAQYAVGLTHAARGNPTGAAALLARAAEGLAPFEAAPPFGIDIAGIRHWAGQEAAVTTTAPSPEVPALRASGGGS</sequence>
<evidence type="ECO:0008006" key="3">
    <source>
        <dbReference type="Google" id="ProtNLM"/>
    </source>
</evidence>
<name>A0AB33K792_9ACTN</name>
<organism evidence="2">
    <name type="scientific">Kitasatospora sp. CMC57</name>
    <dbReference type="NCBI Taxonomy" id="3231513"/>
    <lineage>
        <taxon>Bacteria</taxon>
        <taxon>Bacillati</taxon>
        <taxon>Actinomycetota</taxon>
        <taxon>Actinomycetes</taxon>
        <taxon>Kitasatosporales</taxon>
        <taxon>Streptomycetaceae</taxon>
        <taxon>Kitasatospora</taxon>
    </lineage>
</organism>
<evidence type="ECO:0000313" key="2">
    <source>
        <dbReference type="EMBL" id="BFP49553.1"/>
    </source>
</evidence>
<accession>A0AB33K792</accession>
<protein>
    <recommendedName>
        <fullName evidence="3">DUF309 domain-containing protein</fullName>
    </recommendedName>
</protein>
<feature type="compositionally biased region" description="Basic and acidic residues" evidence="1">
    <location>
        <begin position="51"/>
        <end position="70"/>
    </location>
</feature>
<dbReference type="Pfam" id="PF03745">
    <property type="entry name" value="DUF309"/>
    <property type="match status" value="1"/>
</dbReference>
<dbReference type="RefSeq" id="WP_407991637.1">
    <property type="nucleotide sequence ID" value="NZ_AP035881.2"/>
</dbReference>
<reference evidence="2" key="1">
    <citation type="submission" date="2024-07" db="EMBL/GenBank/DDBJ databases">
        <title>Complete genome sequences of cellulolytic bacteria, Kitasatospora sp. CMC57 and Streptomyces sp. CMC78, isolated from Japanese agricultural soil.</title>
        <authorList>
            <person name="Hashimoto T."/>
            <person name="Ito M."/>
            <person name="Iwamoto M."/>
            <person name="Fukahori D."/>
            <person name="Shoda T."/>
            <person name="Sakoda M."/>
            <person name="Morohoshi T."/>
            <person name="Mitsuboshi M."/>
            <person name="Nishizawa T."/>
        </authorList>
    </citation>
    <scope>NUCLEOTIDE SEQUENCE</scope>
    <source>
        <strain evidence="2">CMC57</strain>
    </source>
</reference>
<dbReference type="PANTHER" id="PTHR34796:SF1">
    <property type="entry name" value="EXPRESSED PROTEIN"/>
    <property type="match status" value="1"/>
</dbReference>
<dbReference type="AlphaFoldDB" id="A0AB33K792"/>
<feature type="region of interest" description="Disordered" evidence="1">
    <location>
        <begin position="188"/>
        <end position="207"/>
    </location>
</feature>
<evidence type="ECO:0000256" key="1">
    <source>
        <dbReference type="SAM" id="MobiDB-lite"/>
    </source>
</evidence>
<dbReference type="InterPro" id="IPR005500">
    <property type="entry name" value="DUF309"/>
</dbReference>
<dbReference type="SUPFAM" id="SSF140663">
    <property type="entry name" value="TTHA0068-like"/>
    <property type="match status" value="1"/>
</dbReference>